<accession>A0ABN1AAC8</accession>
<organism evidence="3 4">
    <name type="scientific">Parasphingorhabdus litoris</name>
    <dbReference type="NCBI Taxonomy" id="394733"/>
    <lineage>
        <taxon>Bacteria</taxon>
        <taxon>Pseudomonadati</taxon>
        <taxon>Pseudomonadota</taxon>
        <taxon>Alphaproteobacteria</taxon>
        <taxon>Sphingomonadales</taxon>
        <taxon>Sphingomonadaceae</taxon>
        <taxon>Parasphingorhabdus</taxon>
    </lineage>
</organism>
<sequence>MKLSAVLSALFLLAIAAPARANDSAAAVRLGGLELKQNDAISMDSEELFLSLKRVIVKYEFTNTTDRDITTLVSFPLPALPHEIGAHFGDQKFPDWKAIDFQTKVNGKAVTLEYRDIITADGKDITQRVKQLGWPTQYWLDHDFQRKLEQLPKAELDKYLTEGLIKRSARGMDHYIDWQVSTHITREQTFPANQTIKVEHSYRPITGGTNGGNMSANVRGETSDYGFKWFQKNYCIDDNFIASFDETYYSRFEEKREQYVELFLDYRLLPGANWQGPIKKFRLVVEKPSPSDLISFCMDDVRKISPIQYEVVKRNFEPKQDLKLLFVDWFEYH</sequence>
<gene>
    <name evidence="3" type="ORF">GCM10009096_10680</name>
</gene>
<dbReference type="Gene3D" id="2.60.40.3680">
    <property type="match status" value="1"/>
</dbReference>
<dbReference type="Proteomes" id="UP001500713">
    <property type="component" value="Unassembled WGS sequence"/>
</dbReference>
<name>A0ABN1AAC8_9SPHN</name>
<feature type="chain" id="PRO_5046378338" evidence="1">
    <location>
        <begin position="22"/>
        <end position="333"/>
    </location>
</feature>
<proteinExistence type="predicted"/>
<evidence type="ECO:0000313" key="3">
    <source>
        <dbReference type="EMBL" id="GAA0471542.1"/>
    </source>
</evidence>
<evidence type="ECO:0000313" key="4">
    <source>
        <dbReference type="Proteomes" id="UP001500713"/>
    </source>
</evidence>
<evidence type="ECO:0000259" key="2">
    <source>
        <dbReference type="Pfam" id="PF14415"/>
    </source>
</evidence>
<feature type="domain" description="DUF4424" evidence="2">
    <location>
        <begin position="21"/>
        <end position="325"/>
    </location>
</feature>
<keyword evidence="1" id="KW-0732">Signal</keyword>
<feature type="signal peptide" evidence="1">
    <location>
        <begin position="1"/>
        <end position="21"/>
    </location>
</feature>
<comment type="caution">
    <text evidence="3">The sequence shown here is derived from an EMBL/GenBank/DDBJ whole genome shotgun (WGS) entry which is preliminary data.</text>
</comment>
<evidence type="ECO:0000256" key="1">
    <source>
        <dbReference type="SAM" id="SignalP"/>
    </source>
</evidence>
<keyword evidence="4" id="KW-1185">Reference proteome</keyword>
<dbReference type="Pfam" id="PF14415">
    <property type="entry name" value="DUF4424"/>
    <property type="match status" value="1"/>
</dbReference>
<dbReference type="EMBL" id="BAAAEM010000002">
    <property type="protein sequence ID" value="GAA0471542.1"/>
    <property type="molecule type" value="Genomic_DNA"/>
</dbReference>
<protein>
    <submittedName>
        <fullName evidence="3">DUF4424 domain-containing protein</fullName>
    </submittedName>
</protein>
<dbReference type="InterPro" id="IPR025538">
    <property type="entry name" value="DUF4424"/>
</dbReference>
<dbReference type="RefSeq" id="WP_229956383.1">
    <property type="nucleotide sequence ID" value="NZ_BAAAEM010000002.1"/>
</dbReference>
<reference evidence="3 4" key="1">
    <citation type="journal article" date="2019" name="Int. J. Syst. Evol. Microbiol.">
        <title>The Global Catalogue of Microorganisms (GCM) 10K type strain sequencing project: providing services to taxonomists for standard genome sequencing and annotation.</title>
        <authorList>
            <consortium name="The Broad Institute Genomics Platform"/>
            <consortium name="The Broad Institute Genome Sequencing Center for Infectious Disease"/>
            <person name="Wu L."/>
            <person name="Ma J."/>
        </authorList>
    </citation>
    <scope>NUCLEOTIDE SEQUENCE [LARGE SCALE GENOMIC DNA]</scope>
    <source>
        <strain evidence="3 4">JCM 14162</strain>
    </source>
</reference>